<dbReference type="InterPro" id="IPR036291">
    <property type="entry name" value="NAD(P)-bd_dom_sf"/>
</dbReference>
<dbReference type="Gene3D" id="3.40.50.720">
    <property type="entry name" value="NAD(P)-binding Rossmann-like Domain"/>
    <property type="match status" value="1"/>
</dbReference>
<dbReference type="GO" id="GO:0016646">
    <property type="term" value="F:oxidoreductase activity, acting on the CH-NH group of donors, NAD or NADP as acceptor"/>
    <property type="evidence" value="ECO:0007669"/>
    <property type="project" value="TreeGrafter"/>
</dbReference>
<dbReference type="InterPro" id="IPR016040">
    <property type="entry name" value="NAD(P)-bd_dom"/>
</dbReference>
<accession>A0A1D7W735</accession>
<evidence type="ECO:0000313" key="1">
    <source>
        <dbReference type="EMBL" id="AOP54856.1"/>
    </source>
</evidence>
<protein>
    <submittedName>
        <fullName evidence="1">Rrf2-linked NADH-flavin reductase</fullName>
    </submittedName>
</protein>
<reference evidence="2" key="1">
    <citation type="submission" date="2016-09" db="EMBL/GenBank/DDBJ databases">
        <title>Complete Genome Sequence of Brevibacterium linens SMQ-1335.</title>
        <authorList>
            <person name="de Melo A.G."/>
            <person name="Labrie S.J."/>
            <person name="Dumaresq J."/>
            <person name="Roberts R.J."/>
            <person name="Tremblay D.M."/>
            <person name="Moineau S."/>
        </authorList>
    </citation>
    <scope>NUCLEOTIDE SEQUENCE [LARGE SCALE GENOMIC DNA]</scope>
    <source>
        <strain evidence="2">SMQ-1335</strain>
    </source>
</reference>
<gene>
    <name evidence="1" type="ORF">BLSMQ_3154</name>
</gene>
<dbReference type="KEGG" id="blin:BLSMQ_3154"/>
<organism evidence="1 2">
    <name type="scientific">Brevibacterium aurantiacum</name>
    <dbReference type="NCBI Taxonomy" id="273384"/>
    <lineage>
        <taxon>Bacteria</taxon>
        <taxon>Bacillati</taxon>
        <taxon>Actinomycetota</taxon>
        <taxon>Actinomycetes</taxon>
        <taxon>Micrococcales</taxon>
        <taxon>Brevibacteriaceae</taxon>
        <taxon>Brevibacterium</taxon>
    </lineage>
</organism>
<dbReference type="Proteomes" id="UP000094793">
    <property type="component" value="Chromosome"/>
</dbReference>
<sequence>MRIAVIGATGMVGSRIVTEAADRDHHVIAASRTALHQPRSGVTSTQADASNATDLAPVLERADAVVLTVRVVPGEEDAFITITEAVLAASASADIPLFVVGGAGPLHSPKDPDRLVVDDPAFVPARWRTTAAASVAQLTACREHSNENWTYLSPPAVLEPGVRTGSYRRGTTTLLTDHEGRSHISAEDLAVAVIDELESPGKDRHITIASEPPRRP</sequence>
<dbReference type="OrthoDB" id="3191258at2"/>
<evidence type="ECO:0000313" key="2">
    <source>
        <dbReference type="Proteomes" id="UP000094793"/>
    </source>
</evidence>
<name>A0A1D7W735_BREAU</name>
<dbReference type="eggNOG" id="COG2910">
    <property type="taxonomic scope" value="Bacteria"/>
</dbReference>
<dbReference type="PATRIC" id="fig|1703.10.peg.3260"/>
<dbReference type="SUPFAM" id="SSF51735">
    <property type="entry name" value="NAD(P)-binding Rossmann-fold domains"/>
    <property type="match status" value="1"/>
</dbReference>
<proteinExistence type="predicted"/>
<dbReference type="InterPro" id="IPR051606">
    <property type="entry name" value="Polyketide_Oxido-like"/>
</dbReference>
<dbReference type="EMBL" id="CP017150">
    <property type="protein sequence ID" value="AOP54856.1"/>
    <property type="molecule type" value="Genomic_DNA"/>
</dbReference>
<dbReference type="Pfam" id="PF13460">
    <property type="entry name" value="NAD_binding_10"/>
    <property type="match status" value="1"/>
</dbReference>
<dbReference type="PANTHER" id="PTHR43355:SF2">
    <property type="entry name" value="FLAVIN REDUCTASE (NADPH)"/>
    <property type="match status" value="1"/>
</dbReference>
<dbReference type="PANTHER" id="PTHR43355">
    <property type="entry name" value="FLAVIN REDUCTASE (NADPH)"/>
    <property type="match status" value="1"/>
</dbReference>
<dbReference type="RefSeq" id="WP_069600809.1">
    <property type="nucleotide sequence ID" value="NZ_CP017150.1"/>
</dbReference>
<dbReference type="AlphaFoldDB" id="A0A1D7W735"/>